<keyword evidence="2 4" id="KW-0689">Ribosomal protein</keyword>
<dbReference type="GO" id="GO:0009507">
    <property type="term" value="C:chloroplast"/>
    <property type="evidence" value="ECO:0007669"/>
    <property type="project" value="UniProtKB-SubCell"/>
</dbReference>
<dbReference type="GO" id="GO:0003723">
    <property type="term" value="F:RNA binding"/>
    <property type="evidence" value="ECO:0007669"/>
    <property type="project" value="TreeGrafter"/>
</dbReference>
<comment type="subcellular location">
    <subcellularLocation>
        <location evidence="4">Plastid</location>
        <location evidence="4">Chloroplast</location>
    </subcellularLocation>
</comment>
<evidence type="ECO:0000313" key="7">
    <source>
        <dbReference type="EMBL" id="AGL12024.1"/>
    </source>
</evidence>
<dbReference type="NCBIfam" id="NF001099">
    <property type="entry name" value="PRK00132.1"/>
    <property type="match status" value="1"/>
</dbReference>
<evidence type="ECO:0000256" key="1">
    <source>
        <dbReference type="ARBA" id="ARBA00005251"/>
    </source>
</evidence>
<reference evidence="7" key="1">
    <citation type="journal article" date="2014" name="Phycologia">
        <title>Characterization of Euglenaformis gen. nov. and the chloroplast genome of Euglenaformis [Euglena] proxima (Euglenophyta).</title>
        <authorList>
            <person name="Bennett M.S."/>
            <person name="Wiegert K.E."/>
            <person name="Triemer R.E."/>
        </authorList>
    </citation>
    <scope>NUCLEOTIDE SEQUENCE</scope>
    <source>
        <strain evidence="7">SAG 1224-11a</strain>
    </source>
</reference>
<dbReference type="InterPro" id="IPR023035">
    <property type="entry name" value="Ribosomal_uS9_bac/plastid"/>
</dbReference>
<dbReference type="InterPro" id="IPR020574">
    <property type="entry name" value="Ribosomal_uS9_CS"/>
</dbReference>
<keyword evidence="7" id="KW-0934">Plastid</keyword>
<dbReference type="FunFam" id="3.30.230.10:FF:000001">
    <property type="entry name" value="30S ribosomal protein S9"/>
    <property type="match status" value="1"/>
</dbReference>
<keyword evidence="7" id="KW-0150">Chloroplast</keyword>
<evidence type="ECO:0000256" key="6">
    <source>
        <dbReference type="SAM" id="MobiDB-lite"/>
    </source>
</evidence>
<dbReference type="PANTHER" id="PTHR21569">
    <property type="entry name" value="RIBOSOMAL PROTEIN S9"/>
    <property type="match status" value="1"/>
</dbReference>
<protein>
    <recommendedName>
        <fullName evidence="4">Small ribosomal subunit protein uS9c</fullName>
    </recommendedName>
</protein>
<dbReference type="GO" id="GO:0003735">
    <property type="term" value="F:structural constituent of ribosome"/>
    <property type="evidence" value="ECO:0007669"/>
    <property type="project" value="InterPro"/>
</dbReference>
<keyword evidence="3 4" id="KW-0687">Ribonucleoprotein</keyword>
<dbReference type="AlphaFoldDB" id="A0A023HI12"/>
<dbReference type="Gene3D" id="3.30.230.10">
    <property type="match status" value="1"/>
</dbReference>
<gene>
    <name evidence="4 7" type="primary">rps9</name>
</gene>
<accession>A0A023HI12</accession>
<dbReference type="RefSeq" id="YP_009032758.1">
    <property type="nucleotide sequence ID" value="NC_024154.1"/>
</dbReference>
<dbReference type="GO" id="GO:0006412">
    <property type="term" value="P:translation"/>
    <property type="evidence" value="ECO:0007669"/>
    <property type="project" value="UniProtKB-UniRule"/>
</dbReference>
<dbReference type="HAMAP" id="MF_00532_B">
    <property type="entry name" value="Ribosomal_uS9_B"/>
    <property type="match status" value="1"/>
</dbReference>
<dbReference type="InterPro" id="IPR020568">
    <property type="entry name" value="Ribosomal_Su5_D2-typ_SF"/>
</dbReference>
<dbReference type="EMBL" id="KC684276">
    <property type="protein sequence ID" value="AGL12024.1"/>
    <property type="molecule type" value="Genomic_DNA"/>
</dbReference>
<proteinExistence type="inferred from homology"/>
<evidence type="ECO:0000256" key="4">
    <source>
        <dbReference type="HAMAP-Rule" id="MF_00532"/>
    </source>
</evidence>
<dbReference type="SUPFAM" id="SSF54211">
    <property type="entry name" value="Ribosomal protein S5 domain 2-like"/>
    <property type="match status" value="1"/>
</dbReference>
<organism evidence="7">
    <name type="scientific">Euglenaformis proxima</name>
    <dbReference type="NCBI Taxonomy" id="299110"/>
    <lineage>
        <taxon>Eukaryota</taxon>
        <taxon>Discoba</taxon>
        <taxon>Euglenozoa</taxon>
        <taxon>Euglenida</taxon>
        <taxon>Spirocuta</taxon>
        <taxon>Euglenophyceae</taxon>
        <taxon>Euglenales</taxon>
        <taxon>Euglenaceae</taxon>
        <taxon>Euglenaformis</taxon>
    </lineage>
</organism>
<feature type="compositionally biased region" description="Basic residues" evidence="6">
    <location>
        <begin position="112"/>
        <end position="131"/>
    </location>
</feature>
<dbReference type="PROSITE" id="PS00360">
    <property type="entry name" value="RIBOSOMAL_S9"/>
    <property type="match status" value="1"/>
</dbReference>
<dbReference type="Pfam" id="PF00380">
    <property type="entry name" value="Ribosomal_S9"/>
    <property type="match status" value="1"/>
</dbReference>
<dbReference type="PANTHER" id="PTHR21569:SF1">
    <property type="entry name" value="SMALL RIBOSOMAL SUBUNIT PROTEIN US9M"/>
    <property type="match status" value="1"/>
</dbReference>
<evidence type="ECO:0000256" key="3">
    <source>
        <dbReference type="ARBA" id="ARBA00023274"/>
    </source>
</evidence>
<evidence type="ECO:0000256" key="5">
    <source>
        <dbReference type="RuleBase" id="RU003815"/>
    </source>
</evidence>
<dbReference type="InterPro" id="IPR014721">
    <property type="entry name" value="Ribsml_uS5_D2-typ_fold_subgr"/>
</dbReference>
<sequence>MIKFMNSFGKRKSAVAHVMLVEGQGNIIINGRTLFEYVQNNPLRVFYVLSPLILLKLEKCYDLIVKVKGGGLAGQVDAIKLGISRGFYKIGDSVIQRTLQVNSFLTRDARRKERKKYGLRKARKAPQYSKR</sequence>
<dbReference type="GO" id="GO:0015935">
    <property type="term" value="C:small ribosomal subunit"/>
    <property type="evidence" value="ECO:0007669"/>
    <property type="project" value="TreeGrafter"/>
</dbReference>
<dbReference type="GeneID" id="19522617"/>
<name>A0A023HI12_9EUGL</name>
<evidence type="ECO:0000256" key="2">
    <source>
        <dbReference type="ARBA" id="ARBA00022980"/>
    </source>
</evidence>
<geneLocation type="chloroplast" evidence="7"/>
<comment type="similarity">
    <text evidence="1 4 5">Belongs to the universal ribosomal protein uS9 family.</text>
</comment>
<dbReference type="InterPro" id="IPR000754">
    <property type="entry name" value="Ribosomal_uS9"/>
</dbReference>
<feature type="region of interest" description="Disordered" evidence="6">
    <location>
        <begin position="109"/>
        <end position="131"/>
    </location>
</feature>